<dbReference type="AlphaFoldDB" id="A0AA89AYM6"/>
<dbReference type="EMBL" id="JAVXUP010001076">
    <property type="protein sequence ID" value="KAK3016291.1"/>
    <property type="molecule type" value="Genomic_DNA"/>
</dbReference>
<dbReference type="FunFam" id="3.40.50.2000:FF:000055">
    <property type="entry name" value="Glycosyltransferase"/>
    <property type="match status" value="1"/>
</dbReference>
<keyword evidence="4" id="KW-1185">Reference proteome</keyword>
<proteinExistence type="inferred from homology"/>
<dbReference type="Gene3D" id="3.40.50.2000">
    <property type="entry name" value="Glycogen Phosphorylase B"/>
    <property type="match status" value="2"/>
</dbReference>
<comment type="similarity">
    <text evidence="1">Belongs to the UDP-glycosyltransferase family.</text>
</comment>
<protein>
    <recommendedName>
        <fullName evidence="5">Glycosyltransferase</fullName>
    </recommendedName>
</protein>
<dbReference type="InterPro" id="IPR002213">
    <property type="entry name" value="UDP_glucos_trans"/>
</dbReference>
<evidence type="ECO:0000313" key="4">
    <source>
        <dbReference type="Proteomes" id="UP001188597"/>
    </source>
</evidence>
<evidence type="ECO:0000256" key="2">
    <source>
        <dbReference type="ARBA" id="ARBA00022679"/>
    </source>
</evidence>
<gene>
    <name evidence="3" type="ORF">RJ639_007611</name>
</gene>
<dbReference type="CDD" id="cd03784">
    <property type="entry name" value="GT1_Gtf-like"/>
    <property type="match status" value="1"/>
</dbReference>
<dbReference type="GO" id="GO:0080044">
    <property type="term" value="F:quercetin 7-O-glucosyltransferase activity"/>
    <property type="evidence" value="ECO:0007669"/>
    <property type="project" value="TreeGrafter"/>
</dbReference>
<sequence length="475" mass="53246">MEKSHAVCVPLPGQGHITPMLKLAKLLHSKGFHITFVNTEFAHLRLLKSGGPDSLNSLSSFRFEMIADGIPPAESDTDRMPDVFAVCDSARNHCLAPFRDLLFKLNNSSDVPPITCIFSDIVMSFTLTAAEELGVPNVVFWTNSACGFMGHAQCHNLIQRGLIPLKDASYLTNGYLDQVIDWIPGMQGIRLRDIPTYVRTTNLDDFLVKLAMQLMETAQKASAIVLNTFEELEYEVLSALSAIFPPICAIGPLQLRVDHVDDNRLECLSLNFWKEDSECLKWLGSKEPNSVLYVNFGSIIVMTSEQFSEFCWGLANSNQNFLWVIRPDLVTGDSAIIPPDFSLVTKDRGMLTSWCPQEQVLSHPSIGGFLTHNGWNSTIESISAGVPMICWPFFADQQTNCWYCCNKWGIGMEIDTGVERNEVERLVRELMVGKKGKELKKKAMDWKREAEKASSQVNPVDMMINQVLSINRINK</sequence>
<dbReference type="SUPFAM" id="SSF53756">
    <property type="entry name" value="UDP-Glycosyltransferase/glycogen phosphorylase"/>
    <property type="match status" value="1"/>
</dbReference>
<dbReference type="Pfam" id="PF00201">
    <property type="entry name" value="UDPGT"/>
    <property type="match status" value="1"/>
</dbReference>
<organism evidence="3 4">
    <name type="scientific">Escallonia herrerae</name>
    <dbReference type="NCBI Taxonomy" id="1293975"/>
    <lineage>
        <taxon>Eukaryota</taxon>
        <taxon>Viridiplantae</taxon>
        <taxon>Streptophyta</taxon>
        <taxon>Embryophyta</taxon>
        <taxon>Tracheophyta</taxon>
        <taxon>Spermatophyta</taxon>
        <taxon>Magnoliopsida</taxon>
        <taxon>eudicotyledons</taxon>
        <taxon>Gunneridae</taxon>
        <taxon>Pentapetalae</taxon>
        <taxon>asterids</taxon>
        <taxon>campanulids</taxon>
        <taxon>Escalloniales</taxon>
        <taxon>Escalloniaceae</taxon>
        <taxon>Escallonia</taxon>
    </lineage>
</organism>
<accession>A0AA89AYM6</accession>
<dbReference type="PANTHER" id="PTHR11926">
    <property type="entry name" value="GLUCOSYL/GLUCURONOSYL TRANSFERASES"/>
    <property type="match status" value="1"/>
</dbReference>
<dbReference type="PANTHER" id="PTHR11926:SF774">
    <property type="entry name" value="UDP-GLYCOSYLTRANSFERASE 85A1-RELATED"/>
    <property type="match status" value="1"/>
</dbReference>
<dbReference type="GO" id="GO:0080043">
    <property type="term" value="F:quercetin 3-O-glucosyltransferase activity"/>
    <property type="evidence" value="ECO:0007669"/>
    <property type="project" value="TreeGrafter"/>
</dbReference>
<name>A0AA89AYM6_9ASTE</name>
<keyword evidence="2" id="KW-0808">Transferase</keyword>
<comment type="caution">
    <text evidence="3">The sequence shown here is derived from an EMBL/GenBank/DDBJ whole genome shotgun (WGS) entry which is preliminary data.</text>
</comment>
<evidence type="ECO:0000313" key="3">
    <source>
        <dbReference type="EMBL" id="KAK3016291.1"/>
    </source>
</evidence>
<reference evidence="3" key="1">
    <citation type="submission" date="2022-12" db="EMBL/GenBank/DDBJ databases">
        <title>Draft genome assemblies for two species of Escallonia (Escalloniales).</title>
        <authorList>
            <person name="Chanderbali A."/>
            <person name="Dervinis C."/>
            <person name="Anghel I."/>
            <person name="Soltis D."/>
            <person name="Soltis P."/>
            <person name="Zapata F."/>
        </authorList>
    </citation>
    <scope>NUCLEOTIDE SEQUENCE</scope>
    <source>
        <strain evidence="3">UCBG64.0493</strain>
        <tissue evidence="3">Leaf</tissue>
    </source>
</reference>
<evidence type="ECO:0000256" key="1">
    <source>
        <dbReference type="ARBA" id="ARBA00009995"/>
    </source>
</evidence>
<dbReference type="FunFam" id="3.40.50.2000:FF:000027">
    <property type="entry name" value="Glycosyltransferase"/>
    <property type="match status" value="1"/>
</dbReference>
<evidence type="ECO:0008006" key="5">
    <source>
        <dbReference type="Google" id="ProtNLM"/>
    </source>
</evidence>
<dbReference type="Proteomes" id="UP001188597">
    <property type="component" value="Unassembled WGS sequence"/>
</dbReference>